<keyword evidence="4" id="KW-0812">Transmembrane</keyword>
<dbReference type="Proteomes" id="UP000199517">
    <property type="component" value="Unassembled WGS sequence"/>
</dbReference>
<feature type="domain" description="PilY1 beta-propeller" evidence="5">
    <location>
        <begin position="918"/>
        <end position="1300"/>
    </location>
</feature>
<evidence type="ECO:0000256" key="2">
    <source>
        <dbReference type="ARBA" id="ARBA00022837"/>
    </source>
</evidence>
<accession>A0A1I1XT76</accession>
<feature type="region of interest" description="Disordered" evidence="3">
    <location>
        <begin position="713"/>
        <end position="746"/>
    </location>
</feature>
<feature type="compositionally biased region" description="Polar residues" evidence="3">
    <location>
        <begin position="714"/>
        <end position="746"/>
    </location>
</feature>
<dbReference type="Pfam" id="PF05567">
    <property type="entry name" value="T4P_PilY1"/>
    <property type="match status" value="1"/>
</dbReference>
<keyword evidence="7" id="KW-1185">Reference proteome</keyword>
<organism evidence="6 7">
    <name type="scientific">Paracidovorax konjaci</name>
    <dbReference type="NCBI Taxonomy" id="32040"/>
    <lineage>
        <taxon>Bacteria</taxon>
        <taxon>Pseudomonadati</taxon>
        <taxon>Pseudomonadota</taxon>
        <taxon>Betaproteobacteria</taxon>
        <taxon>Burkholderiales</taxon>
        <taxon>Comamonadaceae</taxon>
        <taxon>Paracidovorax</taxon>
    </lineage>
</organism>
<protein>
    <submittedName>
        <fullName evidence="6">Type IV pilus assembly protein PilY1</fullName>
    </submittedName>
</protein>
<keyword evidence="1" id="KW-0479">Metal-binding</keyword>
<dbReference type="EMBL" id="FOMQ01000014">
    <property type="protein sequence ID" value="SFE10522.1"/>
    <property type="molecule type" value="Genomic_DNA"/>
</dbReference>
<evidence type="ECO:0000256" key="4">
    <source>
        <dbReference type="SAM" id="Phobius"/>
    </source>
</evidence>
<gene>
    <name evidence="6" type="ORF">SAMN04489710_114102</name>
</gene>
<reference evidence="7" key="1">
    <citation type="submission" date="2016-10" db="EMBL/GenBank/DDBJ databases">
        <authorList>
            <person name="Varghese N."/>
            <person name="Submissions S."/>
        </authorList>
    </citation>
    <scope>NUCLEOTIDE SEQUENCE [LARGE SCALE GENOMIC DNA]</scope>
    <source>
        <strain evidence="7">DSM 7481</strain>
    </source>
</reference>
<keyword evidence="4" id="KW-0472">Membrane</keyword>
<name>A0A1I1XT76_9BURK</name>
<dbReference type="InterPro" id="IPR008707">
    <property type="entry name" value="B-propeller_PilY1"/>
</dbReference>
<evidence type="ECO:0000256" key="3">
    <source>
        <dbReference type="SAM" id="MobiDB-lite"/>
    </source>
</evidence>
<dbReference type="GO" id="GO:0046872">
    <property type="term" value="F:metal ion binding"/>
    <property type="evidence" value="ECO:0007669"/>
    <property type="project" value="UniProtKB-KW"/>
</dbReference>
<evidence type="ECO:0000256" key="1">
    <source>
        <dbReference type="ARBA" id="ARBA00022723"/>
    </source>
</evidence>
<evidence type="ECO:0000313" key="6">
    <source>
        <dbReference type="EMBL" id="SFE10522.1"/>
    </source>
</evidence>
<feature type="transmembrane region" description="Helical" evidence="4">
    <location>
        <begin position="21"/>
        <end position="41"/>
    </location>
</feature>
<evidence type="ECO:0000259" key="5">
    <source>
        <dbReference type="Pfam" id="PF05567"/>
    </source>
</evidence>
<dbReference type="OrthoDB" id="7156875at2"/>
<dbReference type="RefSeq" id="WP_092955698.1">
    <property type="nucleotide sequence ID" value="NZ_FOMQ01000014.1"/>
</dbReference>
<evidence type="ECO:0000313" key="7">
    <source>
        <dbReference type="Proteomes" id="UP000199517"/>
    </source>
</evidence>
<keyword evidence="4" id="KW-1133">Transmembrane helix</keyword>
<dbReference type="STRING" id="32040.SAMN04489710_114102"/>
<proteinExistence type="predicted"/>
<keyword evidence="2" id="KW-0106">Calcium</keyword>
<sequence>MFMSLHSLMKRIPRPLHRASTWAVILGAPVAAISFLAFGVGPTAPSIPVLPLSTEPLYANSTADKPTMALALSVEYPTVGAQYTPSGNIDNTYSNATEYLGYYDAEACYNYNDSPTETIPSGFTQSDYKRFVRSGAATNRKCSNAFSGNFLNWATSSAIDMLRLALSGGDRYIDTDGLTILQRAVIPNGDPVCMWNTTNFPAKQLPKDGGGAGTYWGAVPTRMVTAANGNDIWVANTLNRVYFGTSRTGDCGSGPANYTLGGPAGANVMETPVRSGTSLPNGAFQCINGETGTCTFTGIKEVWYGVNNKWAVVAASEGLKCPSGCNSVLGDPAPGVGKKVYYVNYTGTWRPPQSSSLNSDGFFYSRVQVCDSTGSTLNDSRDYNLCRQYPSGNYKPTGVIQKYSDQLRLAAFGYLMDPTASYNNGRYGGVLRAPMKYVGTKTYDERGQDNTPTGGNSAAEWNATTGVFVTNPDNYTNSTAELNFGISGVINYLNKFGRTGPIQGRYKTYDPVGELHYETLRYLQGLAPSLDAVSNMSTSMYDGYPVYATWNDPYGGSRSATADYSCLKSNIVVIGDINTHDGNRLPTPSATNNIIDINAWRGVVQAFEKNQTSVTYVDGSGATRSVSNFNGTNNSVPSASGTSQIMGSAYWAHTHDIRGTGWTGTGGPAKQRPGLRVKTFLFDVNEYGDQNNANTRRNANQFFMAAKYGGFESDPSNPGSKPYNVQGNPFKDQTGTNNNNVWQKTSDPGEASTYYLQSSARGVLNAFNDIFSRAATSARSIAGASAASPRISTSSPTALFSARFDTSNWSGDVVAEPLSVDSSGTVTVGASSWSAADRLATMTAPATNRNIFVGDPSSTANPKAVSFTWATIGSTLQGQLNKETPSSAADSRGQTRLDFLRGDRSREGNPFRVRSSLLGDIVNSAVVYSGAPSAAFSGAGYTAFVSANANRTKAVFVGANDGMLHSFNAANGNELFAYIPSWMGPKLSALTSTNYANNHQSYVDASPVIREAQVASNGTATDWKTVLVSGTGAGGQGVFALDVSDPGSFDASKVMWEFTQNDDADMGYVVGQPQILKLRTNTTGTPVYRWFAVVASGVNNYVKADSAGNYGDGNPALFLLALDKPVGDAWALGTNYYKVSLPANAALSATAPTGAINFSALFGANAEVTNIYVGDLHGRVWKLNFSGVAASNWTTANLSAYRNGGLPAPLFIAKTSGGNVQPITAAPALFTGPLVQGLETFYVMVGTGKFLETADTTSTQVNTIYALYDDGSTGSVSNTGAIASRARLKQGSIDTTAKTVTVPAFTWGKATSDSDTANPRSGWYVDFVGTGEKLVSAISNRGNLIASFNTIIPGASGNQGVCSNTGGGGNSYTINVGTGAGTYVPSQVGLLGPGLLIENESQQTLSAFDSAGQRIRTTTQKRINIGQSSVAAGGEVTITEIIGRLSWRQIHNYQDLKNTP</sequence>